<dbReference type="RefSeq" id="WP_377212231.1">
    <property type="nucleotide sequence ID" value="NZ_JBHTJV010000005.1"/>
</dbReference>
<evidence type="ECO:0000256" key="3">
    <source>
        <dbReference type="ARBA" id="ARBA00022801"/>
    </source>
</evidence>
<dbReference type="CDD" id="cd07737">
    <property type="entry name" value="YcbL-like_MBL-fold"/>
    <property type="match status" value="1"/>
</dbReference>
<dbReference type="InterPro" id="IPR051453">
    <property type="entry name" value="MBL_Glyoxalase_II"/>
</dbReference>
<dbReference type="InterPro" id="IPR036866">
    <property type="entry name" value="RibonucZ/Hydroxyglut_hydro"/>
</dbReference>
<dbReference type="SMART" id="SM00849">
    <property type="entry name" value="Lactamase_B"/>
    <property type="match status" value="1"/>
</dbReference>
<evidence type="ECO:0000256" key="2">
    <source>
        <dbReference type="ARBA" id="ARBA00022723"/>
    </source>
</evidence>
<keyword evidence="4" id="KW-0862">Zinc</keyword>
<comment type="cofactor">
    <cofactor evidence="1">
        <name>Zn(2+)</name>
        <dbReference type="ChEBI" id="CHEBI:29105"/>
    </cofactor>
</comment>
<evidence type="ECO:0000313" key="7">
    <source>
        <dbReference type="Proteomes" id="UP001597101"/>
    </source>
</evidence>
<dbReference type="PANTHER" id="PTHR46233:SF3">
    <property type="entry name" value="HYDROXYACYLGLUTATHIONE HYDROLASE GLOC"/>
    <property type="match status" value="1"/>
</dbReference>
<reference evidence="7" key="1">
    <citation type="journal article" date="2019" name="Int. J. Syst. Evol. Microbiol.">
        <title>The Global Catalogue of Microorganisms (GCM) 10K type strain sequencing project: providing services to taxonomists for standard genome sequencing and annotation.</title>
        <authorList>
            <consortium name="The Broad Institute Genomics Platform"/>
            <consortium name="The Broad Institute Genome Sequencing Center for Infectious Disease"/>
            <person name="Wu L."/>
            <person name="Ma J."/>
        </authorList>
    </citation>
    <scope>NUCLEOTIDE SEQUENCE [LARGE SCALE GENOMIC DNA]</scope>
    <source>
        <strain evidence="7">CCUG 60023</strain>
    </source>
</reference>
<dbReference type="EMBL" id="JBHTJV010000005">
    <property type="protein sequence ID" value="MFD0916375.1"/>
    <property type="molecule type" value="Genomic_DNA"/>
</dbReference>
<gene>
    <name evidence="6" type="ORF">ACFQ14_08155</name>
</gene>
<dbReference type="Gene3D" id="3.60.15.10">
    <property type="entry name" value="Ribonuclease Z/Hydroxyacylglutathione hydrolase-like"/>
    <property type="match status" value="1"/>
</dbReference>
<comment type="caution">
    <text evidence="6">The sequence shown here is derived from an EMBL/GenBank/DDBJ whole genome shotgun (WGS) entry which is preliminary data.</text>
</comment>
<dbReference type="SUPFAM" id="SSF56281">
    <property type="entry name" value="Metallo-hydrolase/oxidoreductase"/>
    <property type="match status" value="1"/>
</dbReference>
<evidence type="ECO:0000259" key="5">
    <source>
        <dbReference type="SMART" id="SM00849"/>
    </source>
</evidence>
<evidence type="ECO:0000256" key="1">
    <source>
        <dbReference type="ARBA" id="ARBA00001947"/>
    </source>
</evidence>
<protein>
    <submittedName>
        <fullName evidence="6">MBL fold metallo-hydrolase</fullName>
    </submittedName>
</protein>
<organism evidence="6 7">
    <name type="scientific">Pseudahrensia aquimaris</name>
    <dbReference type="NCBI Taxonomy" id="744461"/>
    <lineage>
        <taxon>Bacteria</taxon>
        <taxon>Pseudomonadati</taxon>
        <taxon>Pseudomonadota</taxon>
        <taxon>Alphaproteobacteria</taxon>
        <taxon>Hyphomicrobiales</taxon>
        <taxon>Ahrensiaceae</taxon>
        <taxon>Pseudahrensia</taxon>
    </lineage>
</organism>
<dbReference type="InterPro" id="IPR001279">
    <property type="entry name" value="Metallo-B-lactamas"/>
</dbReference>
<dbReference type="Proteomes" id="UP001597101">
    <property type="component" value="Unassembled WGS sequence"/>
</dbReference>
<evidence type="ECO:0000313" key="6">
    <source>
        <dbReference type="EMBL" id="MFD0916375.1"/>
    </source>
</evidence>
<keyword evidence="7" id="KW-1185">Reference proteome</keyword>
<keyword evidence="2" id="KW-0479">Metal-binding</keyword>
<accession>A0ABW3FDU7</accession>
<dbReference type="Pfam" id="PF00753">
    <property type="entry name" value="Lactamase_B"/>
    <property type="match status" value="1"/>
</dbReference>
<feature type="domain" description="Metallo-beta-lactamase" evidence="5">
    <location>
        <begin position="15"/>
        <end position="196"/>
    </location>
</feature>
<proteinExistence type="predicted"/>
<sequence length="213" mass="22956">MSQLKIAIVPVTAFQQNCTLIWDDETNEGVVIDPGGDLDRIKGAIDEIGMKVTAIWLTHGHIDHAAGAMDLSEALGVDIIGPHKDDTPLLEGLEQQAKMFGLDGTVRNVTPTRWLEEGDTLSIGDHEFAVYHCPGHAPGHVVFYNAKAGFAHVGDVLFDGSIGRTDLPGGDHETLIKSIKTKLMAWPDEVQFICGHGPASSIGKERATNPFLN</sequence>
<evidence type="ECO:0000256" key="4">
    <source>
        <dbReference type="ARBA" id="ARBA00022833"/>
    </source>
</evidence>
<keyword evidence="3" id="KW-0378">Hydrolase</keyword>
<name>A0ABW3FDU7_9HYPH</name>
<dbReference type="PANTHER" id="PTHR46233">
    <property type="entry name" value="HYDROXYACYLGLUTATHIONE HYDROLASE GLOC"/>
    <property type="match status" value="1"/>
</dbReference>